<protein>
    <submittedName>
        <fullName evidence="2">Winged helix-turn-helix DNA-binding domain</fullName>
    </submittedName>
</protein>
<evidence type="ECO:0000313" key="3">
    <source>
        <dbReference type="Proteomes" id="UP000325440"/>
    </source>
</evidence>
<dbReference type="Gene3D" id="1.10.10.1450">
    <property type="match status" value="1"/>
</dbReference>
<name>A0A5E4MCA0_9HEMI</name>
<reference evidence="2 3" key="1">
    <citation type="submission" date="2019-08" db="EMBL/GenBank/DDBJ databases">
        <authorList>
            <person name="Alioto T."/>
            <person name="Alioto T."/>
            <person name="Gomez Garrido J."/>
        </authorList>
    </citation>
    <scope>NUCLEOTIDE SEQUENCE [LARGE SCALE GENOMIC DNA]</scope>
</reference>
<dbReference type="InterPro" id="IPR052709">
    <property type="entry name" value="Transposase-MT_Hybrid"/>
</dbReference>
<dbReference type="Proteomes" id="UP000325440">
    <property type="component" value="Unassembled WGS sequence"/>
</dbReference>
<dbReference type="Gene3D" id="3.30.420.10">
    <property type="entry name" value="Ribonuclease H-like superfamily/Ribonuclease H"/>
    <property type="match status" value="1"/>
</dbReference>
<gene>
    <name evidence="2" type="ORF">CINCED_3A007293</name>
</gene>
<evidence type="ECO:0000313" key="2">
    <source>
        <dbReference type="EMBL" id="VVC29880.1"/>
    </source>
</evidence>
<feature type="domain" description="Mos1 transposase HTH" evidence="1">
    <location>
        <begin position="8"/>
        <end position="52"/>
    </location>
</feature>
<proteinExistence type="predicted"/>
<dbReference type="GO" id="GO:0003677">
    <property type="term" value="F:DNA binding"/>
    <property type="evidence" value="ECO:0007669"/>
    <property type="project" value="UniProtKB-KW"/>
</dbReference>
<dbReference type="EMBL" id="CABPRJ010000500">
    <property type="protein sequence ID" value="VVC29880.1"/>
    <property type="molecule type" value="Genomic_DNA"/>
</dbReference>
<dbReference type="InterPro" id="IPR036397">
    <property type="entry name" value="RNaseH_sf"/>
</dbReference>
<keyword evidence="3" id="KW-1185">Reference proteome</keyword>
<dbReference type="InterPro" id="IPR041426">
    <property type="entry name" value="Mos1_HTH"/>
</dbReference>
<dbReference type="PANTHER" id="PTHR46060:SF1">
    <property type="entry name" value="MARINER MOS1 TRANSPOSASE-LIKE PROTEIN"/>
    <property type="match status" value="1"/>
</dbReference>
<keyword evidence="2" id="KW-0238">DNA-binding</keyword>
<accession>A0A5E4MCA0</accession>
<dbReference type="PANTHER" id="PTHR46060">
    <property type="entry name" value="MARINER MOS1 TRANSPOSASE-LIKE PROTEIN"/>
    <property type="match status" value="1"/>
</dbReference>
<dbReference type="OrthoDB" id="6625701at2759"/>
<evidence type="ECO:0000259" key="1">
    <source>
        <dbReference type="Pfam" id="PF17906"/>
    </source>
</evidence>
<organism evidence="2 3">
    <name type="scientific">Cinara cedri</name>
    <dbReference type="NCBI Taxonomy" id="506608"/>
    <lineage>
        <taxon>Eukaryota</taxon>
        <taxon>Metazoa</taxon>
        <taxon>Ecdysozoa</taxon>
        <taxon>Arthropoda</taxon>
        <taxon>Hexapoda</taxon>
        <taxon>Insecta</taxon>
        <taxon>Pterygota</taxon>
        <taxon>Neoptera</taxon>
        <taxon>Paraneoptera</taxon>
        <taxon>Hemiptera</taxon>
        <taxon>Sternorrhyncha</taxon>
        <taxon>Aphidomorpha</taxon>
        <taxon>Aphidoidea</taxon>
        <taxon>Aphididae</taxon>
        <taxon>Lachninae</taxon>
        <taxon>Cinara</taxon>
    </lineage>
</organism>
<dbReference type="Pfam" id="PF17906">
    <property type="entry name" value="HTH_48"/>
    <property type="match status" value="1"/>
</dbReference>
<sequence length="264" mass="30961">MCEVKNEQRIVIKFLVKSGEKPAEIFRKLQRVFGNDCLSNPRVYEWVTRFASDRETTQDDARSGAPKVVYTRQNVERLRVLVRTDRRLTIQMMSNELGINKETICQMLHNDLLMHFHERIQSEGHDWMNSIITTDESWVYQYDPETRRQSKQWVEDGGECPTKAGWQETKSRQCSSVSSIKREHNNAPPPPYSPDLAPLDFWLFPKKEPMKGHRYKDLEDIKRFITSVLKNLTSGDFQGCFQKWRECWTKCVRLGGEYCEGMGA</sequence>
<dbReference type="AlphaFoldDB" id="A0A5E4MCA0"/>